<name>A0ABS3CAN3_9BACT</name>
<keyword evidence="5" id="KW-1185">Reference proteome</keyword>
<evidence type="ECO:0000313" key="4">
    <source>
        <dbReference type="EMBL" id="MBN7813596.1"/>
    </source>
</evidence>
<dbReference type="PROSITE" id="PS50915">
    <property type="entry name" value="CRYSTALLIN_BETA_GAMMA"/>
    <property type="match status" value="2"/>
</dbReference>
<gene>
    <name evidence="4" type="ORF">J0A68_21755</name>
</gene>
<dbReference type="CDD" id="cd20232">
    <property type="entry name" value="PFM_crystallin-like"/>
    <property type="match status" value="1"/>
</dbReference>
<organism evidence="4 5">
    <name type="scientific">Algoriphagus oliviformis</name>
    <dbReference type="NCBI Taxonomy" id="2811231"/>
    <lineage>
        <taxon>Bacteria</taxon>
        <taxon>Pseudomonadati</taxon>
        <taxon>Bacteroidota</taxon>
        <taxon>Cytophagia</taxon>
        <taxon>Cytophagales</taxon>
        <taxon>Cyclobacteriaceae</taxon>
        <taxon>Algoriphagus</taxon>
    </lineage>
</organism>
<dbReference type="Gene3D" id="2.170.15.10">
    <property type="entry name" value="Proaerolysin, chain A, domain 3"/>
    <property type="match status" value="1"/>
</dbReference>
<comment type="caution">
    <text evidence="4">The sequence shown here is derived from an EMBL/GenBank/DDBJ whole genome shotgun (WGS) entry which is preliminary data.</text>
</comment>
<dbReference type="InterPro" id="IPR011024">
    <property type="entry name" value="G_crystallin-like"/>
</dbReference>
<dbReference type="InterPro" id="IPR001064">
    <property type="entry name" value="Beta/gamma_crystallin"/>
</dbReference>
<dbReference type="Proteomes" id="UP000664317">
    <property type="component" value="Unassembled WGS sequence"/>
</dbReference>
<dbReference type="SMART" id="SM00247">
    <property type="entry name" value="XTALbg"/>
    <property type="match status" value="2"/>
</dbReference>
<dbReference type="SUPFAM" id="SSF56973">
    <property type="entry name" value="Aerolisin/ETX pore-forming domain"/>
    <property type="match status" value="1"/>
</dbReference>
<evidence type="ECO:0000259" key="3">
    <source>
        <dbReference type="PROSITE" id="PS50915"/>
    </source>
</evidence>
<feature type="domain" description="Beta/gamma crystallin 'Greek key'" evidence="3">
    <location>
        <begin position="133"/>
        <end position="174"/>
    </location>
</feature>
<feature type="domain" description="Beta/gamma crystallin 'Greek key'" evidence="3">
    <location>
        <begin position="1"/>
        <end position="40"/>
    </location>
</feature>
<protein>
    <recommendedName>
        <fullName evidence="3">Beta/gamma crystallin 'Greek key' domain-containing protein</fullName>
    </recommendedName>
</protein>
<reference evidence="4 5" key="1">
    <citation type="submission" date="2021-03" db="EMBL/GenBank/DDBJ databases">
        <title>novel species isolated from a fishpond in China.</title>
        <authorList>
            <person name="Lu H."/>
            <person name="Cai Z."/>
        </authorList>
    </citation>
    <scope>NUCLEOTIDE SEQUENCE [LARGE SCALE GENOMIC DNA]</scope>
    <source>
        <strain evidence="4 5">H41</strain>
    </source>
</reference>
<dbReference type="Pfam" id="PF00030">
    <property type="entry name" value="Crystall"/>
    <property type="match status" value="2"/>
</dbReference>
<sequence>MSVSIFKHANFGGTAMTLKKGNYATIPIGNDQISSIKVEPGFFAYFYKDSGFRGPRLVLFGGDYSFVHQWNDQISSMEIFEHDAELYPMVSFFEHANFGGFQQNLAGLGASADYNFPFFKNDSISSMKVPHGARVILYADSGLRGAHREFGPGEYSNLGHFGFNDKISSVQIIRPDLELINIEYINEVALPDGNTIGLSDSTVNHSSIEQVNTLTLEREITKSTTRSWSNSTLIGITVTTTASVGVEKGPISAEMETSISKTLENTFTIGEEETVSEASTFSKSVAVRIPPHAVGEAKLFMTPKKVRLDAIYTFRLVGTDSTFQQEVAIVIDDFQVGEAKISTRPLEVVEAEEA</sequence>
<proteinExistence type="inferred from homology"/>
<dbReference type="Gene3D" id="2.60.20.10">
    <property type="entry name" value="Crystallins"/>
    <property type="match status" value="2"/>
</dbReference>
<dbReference type="SUPFAM" id="SSF49695">
    <property type="entry name" value="gamma-Crystallin-like"/>
    <property type="match status" value="1"/>
</dbReference>
<evidence type="ECO:0000256" key="2">
    <source>
        <dbReference type="ARBA" id="ARBA00022737"/>
    </source>
</evidence>
<accession>A0ABS3CAN3</accession>
<evidence type="ECO:0000256" key="1">
    <source>
        <dbReference type="ARBA" id="ARBA00009646"/>
    </source>
</evidence>
<dbReference type="RefSeq" id="WP_206580368.1">
    <property type="nucleotide sequence ID" value="NZ_JAFKCT010000016.1"/>
</dbReference>
<keyword evidence="2" id="KW-0677">Repeat</keyword>
<comment type="similarity">
    <text evidence="1">Belongs to the beta/gamma-crystallin family.</text>
</comment>
<evidence type="ECO:0000313" key="5">
    <source>
        <dbReference type="Proteomes" id="UP000664317"/>
    </source>
</evidence>
<dbReference type="EMBL" id="JAFKCT010000016">
    <property type="protein sequence ID" value="MBN7813596.1"/>
    <property type="molecule type" value="Genomic_DNA"/>
</dbReference>